<dbReference type="GeneID" id="76196611"/>
<accession>A0A0K2XXE8</accession>
<evidence type="ECO:0000313" key="2">
    <source>
        <dbReference type="Proteomes" id="UP000046090"/>
    </source>
</evidence>
<evidence type="ECO:0000313" key="1">
    <source>
        <dbReference type="EMBL" id="CRI33988.1"/>
    </source>
</evidence>
<dbReference type="RefSeq" id="WP_015106053.1">
    <property type="nucleotide sequence ID" value="NZ_AP026684.1"/>
</dbReference>
<dbReference type="STRING" id="1216962.BN341_1980"/>
<dbReference type="AlphaFoldDB" id="A0A0K2XXE8"/>
<name>A0A0K2XXE8_HELHE</name>
<proteinExistence type="predicted"/>
<reference evidence="2" key="1">
    <citation type="submission" date="2014-12" db="EMBL/GenBank/DDBJ databases">
        <authorList>
            <person name="Smet A."/>
        </authorList>
    </citation>
    <scope>NUCLEOTIDE SEQUENCE [LARGE SCALE GENOMIC DNA]</scope>
</reference>
<organism evidence="1 2">
    <name type="scientific">Helicobacter heilmannii</name>
    <dbReference type="NCBI Taxonomy" id="35817"/>
    <lineage>
        <taxon>Bacteria</taxon>
        <taxon>Pseudomonadati</taxon>
        <taxon>Campylobacterota</taxon>
        <taxon>Epsilonproteobacteria</taxon>
        <taxon>Campylobacterales</taxon>
        <taxon>Helicobacteraceae</taxon>
        <taxon>Helicobacter</taxon>
    </lineage>
</organism>
<dbReference type="Proteomes" id="UP000046090">
    <property type="component" value="Unassembled WGS sequence"/>
</dbReference>
<gene>
    <name evidence="1" type="ORF">HHE01_16740</name>
</gene>
<dbReference type="EMBL" id="CDMK01000001">
    <property type="protein sequence ID" value="CRI33988.1"/>
    <property type="molecule type" value="Genomic_DNA"/>
</dbReference>
<keyword evidence="2" id="KW-1185">Reference proteome</keyword>
<protein>
    <submittedName>
        <fullName evidence="1">Uncharacterized protein</fullName>
    </submittedName>
</protein>
<sequence length="76" mass="9093">MLYYKDYPKQVDFNDLDIRLLDQYLTTFKMPKEASKKQEELIFEFLCIAEFNSVHSVHSSPPYFEFVEGELVGWSF</sequence>